<feature type="compositionally biased region" description="Polar residues" evidence="1">
    <location>
        <begin position="107"/>
        <end position="119"/>
    </location>
</feature>
<comment type="caution">
    <text evidence="3">The sequence shown here is derived from an EMBL/GenBank/DDBJ whole genome shotgun (WGS) entry which is preliminary data.</text>
</comment>
<dbReference type="InterPro" id="IPR001849">
    <property type="entry name" value="PH_domain"/>
</dbReference>
<sequence length="541" mass="60470">MAQSIISDTEELPIAAHIFEGHLYIKDEKSNKWLWRLFRFDGTSLTCLSSKKNKLPPHTVLDTSPYHHNHSISSRPVSSLTHSASTHSFTSPILATPKHRADRILASSSTEAPSYNDNKSSSRNSQSISASYYQLPKWTIEMTNIASISLLKPKQRKPTPFKMPTATKPKSFTIRTYDGACFVLKANKQHDLERWIFVLAKMWKFAQVARQMLYSSRESIVLPQLNHNNATTLAAAAAAAIGSGSTSNLAHNANDQMTTSPIQVSQEDYSHQFPMNALKASRVGQLQKHHHDTMLSDKKALWIENWVKSLAELEAHTPAESYNDVLDIVTSTPAAHTSQSKRTSSRHHHYQQSHTNDDAHSLQRPPSTRASSSLHHATKSKPSRTGLSRYHSDYLGYFQDTNTVYTNETSRSAQQEAKPSLKYHNSVRGKPIRSHTTGHDIPMPFSAAISSTHESLQHGCSPLALLEYKYSQDKQQLPSPPTTPAVFLDAGLTSDEDVCLADVRRSLQSLEISKMQAEQDLIAKRRSASMMVNASRRHSGW</sequence>
<dbReference type="EMBL" id="AMYB01000002">
    <property type="protein sequence ID" value="OAD05982.1"/>
    <property type="molecule type" value="Genomic_DNA"/>
</dbReference>
<feature type="region of interest" description="Disordered" evidence="1">
    <location>
        <begin position="59"/>
        <end position="78"/>
    </location>
</feature>
<dbReference type="VEuPathDB" id="FungiDB:MUCCIDRAFT_182857"/>
<dbReference type="OrthoDB" id="2412252at2759"/>
<feature type="region of interest" description="Disordered" evidence="1">
    <location>
        <begin position="333"/>
        <end position="388"/>
    </location>
</feature>
<evidence type="ECO:0000313" key="4">
    <source>
        <dbReference type="Proteomes" id="UP000077051"/>
    </source>
</evidence>
<feature type="region of interest" description="Disordered" evidence="1">
    <location>
        <begin position="408"/>
        <end position="440"/>
    </location>
</feature>
<name>A0A162TP76_MUCCL</name>
<dbReference type="SUPFAM" id="SSF50729">
    <property type="entry name" value="PH domain-like"/>
    <property type="match status" value="1"/>
</dbReference>
<dbReference type="AlphaFoldDB" id="A0A162TP76"/>
<keyword evidence="4" id="KW-1185">Reference proteome</keyword>
<proteinExistence type="predicted"/>
<feature type="compositionally biased region" description="Polar residues" evidence="1">
    <location>
        <begin position="364"/>
        <end position="375"/>
    </location>
</feature>
<evidence type="ECO:0000259" key="2">
    <source>
        <dbReference type="PROSITE" id="PS50003"/>
    </source>
</evidence>
<feature type="region of interest" description="Disordered" evidence="1">
    <location>
        <begin position="107"/>
        <end position="126"/>
    </location>
</feature>
<gene>
    <name evidence="3" type="ORF">MUCCIDRAFT_182857</name>
</gene>
<feature type="domain" description="PH" evidence="2">
    <location>
        <begin position="16"/>
        <end position="204"/>
    </location>
</feature>
<dbReference type="Proteomes" id="UP000077051">
    <property type="component" value="Unassembled WGS sequence"/>
</dbReference>
<accession>A0A162TP76</accession>
<organism evidence="3 4">
    <name type="scientific">Mucor lusitanicus CBS 277.49</name>
    <dbReference type="NCBI Taxonomy" id="747725"/>
    <lineage>
        <taxon>Eukaryota</taxon>
        <taxon>Fungi</taxon>
        <taxon>Fungi incertae sedis</taxon>
        <taxon>Mucoromycota</taxon>
        <taxon>Mucoromycotina</taxon>
        <taxon>Mucoromycetes</taxon>
        <taxon>Mucorales</taxon>
        <taxon>Mucorineae</taxon>
        <taxon>Mucoraceae</taxon>
        <taxon>Mucor</taxon>
    </lineage>
</organism>
<evidence type="ECO:0000313" key="3">
    <source>
        <dbReference type="EMBL" id="OAD05982.1"/>
    </source>
</evidence>
<protein>
    <recommendedName>
        <fullName evidence="2">PH domain-containing protein</fullName>
    </recommendedName>
</protein>
<reference evidence="3 4" key="1">
    <citation type="submission" date="2015-06" db="EMBL/GenBank/DDBJ databases">
        <title>Expansion of signal transduction pathways in fungi by whole-genome duplication.</title>
        <authorList>
            <consortium name="DOE Joint Genome Institute"/>
            <person name="Corrochano L.M."/>
            <person name="Kuo A."/>
            <person name="Marcet-Houben M."/>
            <person name="Polaino S."/>
            <person name="Salamov A."/>
            <person name="Villalobos J.M."/>
            <person name="Alvarez M.I."/>
            <person name="Avalos J."/>
            <person name="Benito E.P."/>
            <person name="Benoit I."/>
            <person name="Burger G."/>
            <person name="Camino L.P."/>
            <person name="Canovas D."/>
            <person name="Cerda-Olmedo E."/>
            <person name="Cheng J.-F."/>
            <person name="Dominguez A."/>
            <person name="Elias M."/>
            <person name="Eslava A.P."/>
            <person name="Glaser F."/>
            <person name="Grimwood J."/>
            <person name="Gutierrez G."/>
            <person name="Heitman J."/>
            <person name="Henrissat B."/>
            <person name="Iturriaga E.A."/>
            <person name="Lang B.F."/>
            <person name="Lavin J.L."/>
            <person name="Lee S."/>
            <person name="Li W."/>
            <person name="Lindquist E."/>
            <person name="Lopez-Garcia S."/>
            <person name="Luque E.M."/>
            <person name="Marcos A.T."/>
            <person name="Martin J."/>
            <person name="Mccluskey K."/>
            <person name="Medina H.R."/>
            <person name="Miralles-Duran A."/>
            <person name="Miyazaki A."/>
            <person name="Munoz-Torres E."/>
            <person name="Oguiza J.A."/>
            <person name="Ohm R."/>
            <person name="Olmedo M."/>
            <person name="Orejas M."/>
            <person name="Ortiz-Castellanos L."/>
            <person name="Pisabarro A.G."/>
            <person name="Rodriguez-Romero J."/>
            <person name="Ruiz-Herrera J."/>
            <person name="Ruiz-Vazquez R."/>
            <person name="Sanz C."/>
            <person name="Schackwitz W."/>
            <person name="Schmutz J."/>
            <person name="Shahriari M."/>
            <person name="Shelest E."/>
            <person name="Silva-Franco F."/>
            <person name="Soanes D."/>
            <person name="Syed K."/>
            <person name="Tagua V.G."/>
            <person name="Talbot N.J."/>
            <person name="Thon M."/>
            <person name="De Vries R.P."/>
            <person name="Wiebenga A."/>
            <person name="Yadav J.S."/>
            <person name="Braun E.L."/>
            <person name="Baker S."/>
            <person name="Garre V."/>
            <person name="Horwitz B."/>
            <person name="Torres-Martinez S."/>
            <person name="Idnurm A."/>
            <person name="Herrera-Estrella A."/>
            <person name="Gabaldon T."/>
            <person name="Grigoriev I.V."/>
        </authorList>
    </citation>
    <scope>NUCLEOTIDE SEQUENCE [LARGE SCALE GENOMIC DNA]</scope>
    <source>
        <strain evidence="3 4">CBS 277.49</strain>
    </source>
</reference>
<feature type="compositionally biased region" description="Polar residues" evidence="1">
    <location>
        <begin position="408"/>
        <end position="417"/>
    </location>
</feature>
<feature type="compositionally biased region" description="Polar residues" evidence="1">
    <location>
        <begin position="333"/>
        <end position="342"/>
    </location>
</feature>
<dbReference type="PROSITE" id="PS50003">
    <property type="entry name" value="PH_DOMAIN"/>
    <property type="match status" value="1"/>
</dbReference>
<evidence type="ECO:0000256" key="1">
    <source>
        <dbReference type="SAM" id="MobiDB-lite"/>
    </source>
</evidence>